<proteinExistence type="predicted"/>
<dbReference type="EMBL" id="BK015022">
    <property type="protein sequence ID" value="DAD87515.1"/>
    <property type="molecule type" value="Genomic_DNA"/>
</dbReference>
<evidence type="ECO:0000313" key="1">
    <source>
        <dbReference type="EMBL" id="DAD87515.1"/>
    </source>
</evidence>
<name>A0A8S5N061_9CAUD</name>
<reference evidence="1" key="1">
    <citation type="journal article" date="2021" name="Proc. Natl. Acad. Sci. U.S.A.">
        <title>A Catalog of Tens of Thousands of Viruses from Human Metagenomes Reveals Hidden Associations with Chronic Diseases.</title>
        <authorList>
            <person name="Tisza M.J."/>
            <person name="Buck C.B."/>
        </authorList>
    </citation>
    <scope>NUCLEOTIDE SEQUENCE</scope>
    <source>
        <strain evidence="1">CtAUQ2</strain>
    </source>
</reference>
<accession>A0A8S5N061</accession>
<protein>
    <submittedName>
        <fullName evidence="1">Uncharacterized protein</fullName>
    </submittedName>
</protein>
<sequence>MEENKVSVPFSNEPEVVFNALSDKRIFGVKSEEDQEMIFEISGYDLQIRFNRDRLQTLEDIEGTLEGIKDMFRKLIMADLLNKNESNEDSGNAQ</sequence>
<organism evidence="1">
    <name type="scientific">Siphoviridae sp. ctAUQ2</name>
    <dbReference type="NCBI Taxonomy" id="2826182"/>
    <lineage>
        <taxon>Viruses</taxon>
        <taxon>Duplodnaviria</taxon>
        <taxon>Heunggongvirae</taxon>
        <taxon>Uroviricota</taxon>
        <taxon>Caudoviricetes</taxon>
    </lineage>
</organism>